<sequence length="160" mass="17797">MTVLLPPSRRNGVPSGSGRHRGRAAFAHGARGHKLSFGAGAEIIVSCTERLSDLRRSHVFRRSYRRVDGDDLDIEQTRTLSPRRLGADSLIRLKSKTHLTINVRGWDGTRYFRFGVPIAGQHVSAKDRLKGRSKDFFCFQRSSRSAGRRRAVRGGRAAAG</sequence>
<accession>A0A4C1XD77</accession>
<evidence type="ECO:0000313" key="3">
    <source>
        <dbReference type="Proteomes" id="UP000299102"/>
    </source>
</evidence>
<dbReference type="EMBL" id="BGZK01000823">
    <property type="protein sequence ID" value="GBP61796.1"/>
    <property type="molecule type" value="Genomic_DNA"/>
</dbReference>
<evidence type="ECO:0000256" key="1">
    <source>
        <dbReference type="SAM" id="MobiDB-lite"/>
    </source>
</evidence>
<reference evidence="2 3" key="1">
    <citation type="journal article" date="2019" name="Commun. Biol.">
        <title>The bagworm genome reveals a unique fibroin gene that provides high tensile strength.</title>
        <authorList>
            <person name="Kono N."/>
            <person name="Nakamura H."/>
            <person name="Ohtoshi R."/>
            <person name="Tomita M."/>
            <person name="Numata K."/>
            <person name="Arakawa K."/>
        </authorList>
    </citation>
    <scope>NUCLEOTIDE SEQUENCE [LARGE SCALE GENOMIC DNA]</scope>
</reference>
<proteinExistence type="predicted"/>
<name>A0A4C1XD77_EUMVA</name>
<protein>
    <submittedName>
        <fullName evidence="2">Uncharacterized protein</fullName>
    </submittedName>
</protein>
<dbReference type="Proteomes" id="UP000299102">
    <property type="component" value="Unassembled WGS sequence"/>
</dbReference>
<organism evidence="2 3">
    <name type="scientific">Eumeta variegata</name>
    <name type="common">Bagworm moth</name>
    <name type="synonym">Eumeta japonica</name>
    <dbReference type="NCBI Taxonomy" id="151549"/>
    <lineage>
        <taxon>Eukaryota</taxon>
        <taxon>Metazoa</taxon>
        <taxon>Ecdysozoa</taxon>
        <taxon>Arthropoda</taxon>
        <taxon>Hexapoda</taxon>
        <taxon>Insecta</taxon>
        <taxon>Pterygota</taxon>
        <taxon>Neoptera</taxon>
        <taxon>Endopterygota</taxon>
        <taxon>Lepidoptera</taxon>
        <taxon>Glossata</taxon>
        <taxon>Ditrysia</taxon>
        <taxon>Tineoidea</taxon>
        <taxon>Psychidae</taxon>
        <taxon>Oiketicinae</taxon>
        <taxon>Eumeta</taxon>
    </lineage>
</organism>
<keyword evidence="3" id="KW-1185">Reference proteome</keyword>
<comment type="caution">
    <text evidence="2">The sequence shown here is derived from an EMBL/GenBank/DDBJ whole genome shotgun (WGS) entry which is preliminary data.</text>
</comment>
<feature type="region of interest" description="Disordered" evidence="1">
    <location>
        <begin position="1"/>
        <end position="22"/>
    </location>
</feature>
<gene>
    <name evidence="2" type="ORF">EVAR_88719_1</name>
</gene>
<evidence type="ECO:0000313" key="2">
    <source>
        <dbReference type="EMBL" id="GBP61796.1"/>
    </source>
</evidence>
<dbReference type="AlphaFoldDB" id="A0A4C1XD77"/>